<feature type="compositionally biased region" description="Basic and acidic residues" evidence="1">
    <location>
        <begin position="100"/>
        <end position="112"/>
    </location>
</feature>
<feature type="region of interest" description="Disordered" evidence="1">
    <location>
        <begin position="55"/>
        <end position="112"/>
    </location>
</feature>
<organism evidence="2 3">
    <name type="scientific">Rhizobium mongolense</name>
    <dbReference type="NCBI Taxonomy" id="57676"/>
    <lineage>
        <taxon>Bacteria</taxon>
        <taxon>Pseudomonadati</taxon>
        <taxon>Pseudomonadota</taxon>
        <taxon>Alphaproteobacteria</taxon>
        <taxon>Hyphomicrobiales</taxon>
        <taxon>Rhizobiaceae</taxon>
        <taxon>Rhizobium/Agrobacterium group</taxon>
        <taxon>Rhizobium</taxon>
    </lineage>
</organism>
<dbReference type="Proteomes" id="UP000533641">
    <property type="component" value="Unassembled WGS sequence"/>
</dbReference>
<feature type="compositionally biased region" description="Low complexity" evidence="1">
    <location>
        <begin position="68"/>
        <end position="81"/>
    </location>
</feature>
<feature type="compositionally biased region" description="Basic and acidic residues" evidence="1">
    <location>
        <begin position="55"/>
        <end position="66"/>
    </location>
</feature>
<dbReference type="AlphaFoldDB" id="A0A7W6RQY3"/>
<evidence type="ECO:0000313" key="2">
    <source>
        <dbReference type="EMBL" id="MBB4277030.1"/>
    </source>
</evidence>
<protein>
    <submittedName>
        <fullName evidence="2">Uncharacterized protein</fullName>
    </submittedName>
</protein>
<sequence>MKYTVTGTAVTFGIGQRLKLSAAQIDARRHVLEIDDEDKGSVMATGLVTFKRGEELGLEDKPEELPRTVSDVLTPSSSVPSSEKRKSDNAKSGKAKSGKAKSETPDLDELEARLERAEKAFKDAMERHGISIAKEPTAEQRELIKAELDELRAAKLAYDEAVGD</sequence>
<name>A0A7W6RQY3_9HYPH</name>
<feature type="compositionally biased region" description="Basic and acidic residues" evidence="1">
    <location>
        <begin position="82"/>
        <end position="91"/>
    </location>
</feature>
<accession>A0A7W6RQY3</accession>
<gene>
    <name evidence="2" type="ORF">GGE12_004828</name>
</gene>
<dbReference type="EMBL" id="JACIGM010000011">
    <property type="protein sequence ID" value="MBB4277030.1"/>
    <property type="molecule type" value="Genomic_DNA"/>
</dbReference>
<evidence type="ECO:0000313" key="3">
    <source>
        <dbReference type="Proteomes" id="UP000533641"/>
    </source>
</evidence>
<reference evidence="2 3" key="1">
    <citation type="submission" date="2020-08" db="EMBL/GenBank/DDBJ databases">
        <title>Genomic Encyclopedia of Type Strains, Phase IV (KMG-V): Genome sequencing to study the core and pangenomes of soil and plant-associated prokaryotes.</title>
        <authorList>
            <person name="Whitman W."/>
        </authorList>
    </citation>
    <scope>NUCLEOTIDE SEQUENCE [LARGE SCALE GENOMIC DNA]</scope>
    <source>
        <strain evidence="2 3">SEMIA 402</strain>
    </source>
</reference>
<evidence type="ECO:0000256" key="1">
    <source>
        <dbReference type="SAM" id="MobiDB-lite"/>
    </source>
</evidence>
<proteinExistence type="predicted"/>
<comment type="caution">
    <text evidence="2">The sequence shown here is derived from an EMBL/GenBank/DDBJ whole genome shotgun (WGS) entry which is preliminary data.</text>
</comment>
<dbReference type="RefSeq" id="WP_183927665.1">
    <property type="nucleotide sequence ID" value="NZ_JACIGM010000011.1"/>
</dbReference>